<dbReference type="OrthoDB" id="9976870at2759"/>
<evidence type="ECO:0000256" key="3">
    <source>
        <dbReference type="ARBA" id="ARBA00022989"/>
    </source>
</evidence>
<evidence type="ECO:0000256" key="5">
    <source>
        <dbReference type="ARBA" id="ARBA00038359"/>
    </source>
</evidence>
<dbReference type="PANTHER" id="PTHR33048:SF96">
    <property type="entry name" value="INTEGRAL MEMBRANE PROTEIN"/>
    <property type="match status" value="1"/>
</dbReference>
<keyword evidence="4 6" id="KW-0472">Membrane</keyword>
<keyword evidence="9" id="KW-1185">Reference proteome</keyword>
<evidence type="ECO:0000256" key="1">
    <source>
        <dbReference type="ARBA" id="ARBA00004141"/>
    </source>
</evidence>
<dbReference type="Proteomes" id="UP001140453">
    <property type="component" value="Unassembled WGS sequence"/>
</dbReference>
<name>A0A9W8YRV7_9PEZI</name>
<keyword evidence="2 6" id="KW-0812">Transmembrane</keyword>
<gene>
    <name evidence="8" type="ORF">N0V93_007579</name>
</gene>
<protein>
    <recommendedName>
        <fullName evidence="7">Rhodopsin domain-containing protein</fullName>
    </recommendedName>
</protein>
<evidence type="ECO:0000313" key="8">
    <source>
        <dbReference type="EMBL" id="KAJ4390106.1"/>
    </source>
</evidence>
<dbReference type="InterPro" id="IPR049326">
    <property type="entry name" value="Rhodopsin_dom_fungi"/>
</dbReference>
<organism evidence="8 9">
    <name type="scientific">Gnomoniopsis smithogilvyi</name>
    <dbReference type="NCBI Taxonomy" id="1191159"/>
    <lineage>
        <taxon>Eukaryota</taxon>
        <taxon>Fungi</taxon>
        <taxon>Dikarya</taxon>
        <taxon>Ascomycota</taxon>
        <taxon>Pezizomycotina</taxon>
        <taxon>Sordariomycetes</taxon>
        <taxon>Sordariomycetidae</taxon>
        <taxon>Diaporthales</taxon>
        <taxon>Gnomoniaceae</taxon>
        <taxon>Gnomoniopsis</taxon>
    </lineage>
</organism>
<reference evidence="8" key="1">
    <citation type="submission" date="2022-10" db="EMBL/GenBank/DDBJ databases">
        <title>Tapping the CABI collections for fungal endophytes: first genome assemblies for Collariella, Neodidymelliopsis, Ascochyta clinopodiicola, Didymella pomorum, Didymosphaeria variabile, Neocosmospora piperis and Neocucurbitaria cava.</title>
        <authorList>
            <person name="Hill R."/>
        </authorList>
    </citation>
    <scope>NUCLEOTIDE SEQUENCE</scope>
    <source>
        <strain evidence="8">IMI 355082</strain>
    </source>
</reference>
<dbReference type="GO" id="GO:0016020">
    <property type="term" value="C:membrane"/>
    <property type="evidence" value="ECO:0007669"/>
    <property type="project" value="UniProtKB-SubCell"/>
</dbReference>
<evidence type="ECO:0000256" key="4">
    <source>
        <dbReference type="ARBA" id="ARBA00023136"/>
    </source>
</evidence>
<evidence type="ECO:0000256" key="6">
    <source>
        <dbReference type="SAM" id="Phobius"/>
    </source>
</evidence>
<dbReference type="PANTHER" id="PTHR33048">
    <property type="entry name" value="PTH11-LIKE INTEGRAL MEMBRANE PROTEIN (AFU_ORTHOLOGUE AFUA_5G11245)"/>
    <property type="match status" value="1"/>
</dbReference>
<evidence type="ECO:0000313" key="9">
    <source>
        <dbReference type="Proteomes" id="UP001140453"/>
    </source>
</evidence>
<feature type="domain" description="Rhodopsin" evidence="7">
    <location>
        <begin position="2"/>
        <end position="71"/>
    </location>
</feature>
<comment type="caution">
    <text evidence="8">The sequence shown here is derived from an EMBL/GenBank/DDBJ whole genome shotgun (WGS) entry which is preliminary data.</text>
</comment>
<proteinExistence type="inferred from homology"/>
<evidence type="ECO:0000256" key="2">
    <source>
        <dbReference type="ARBA" id="ARBA00022692"/>
    </source>
</evidence>
<accession>A0A9W8YRV7</accession>
<sequence length="162" mass="17771">MKARLKASVCAVLALGIIASAATVIRLPYLRYYNILTNYYYNVANIVLWSIVECGVGILAGSLPSLRSLLKSWIDKSSKGSSYQNTRSAYGFSGTTGLKKTKNESVKMGYITPKGRGNTTLVSASHGEGTWMELEDDNSQKHIIHRTLQVRVDVSESNSFNS</sequence>
<dbReference type="InterPro" id="IPR052337">
    <property type="entry name" value="SAT4-like"/>
</dbReference>
<evidence type="ECO:0000259" key="7">
    <source>
        <dbReference type="Pfam" id="PF20684"/>
    </source>
</evidence>
<keyword evidence="3 6" id="KW-1133">Transmembrane helix</keyword>
<feature type="transmembrane region" description="Helical" evidence="6">
    <location>
        <begin position="46"/>
        <end position="66"/>
    </location>
</feature>
<dbReference type="EMBL" id="JAPEVB010000004">
    <property type="protein sequence ID" value="KAJ4390106.1"/>
    <property type="molecule type" value="Genomic_DNA"/>
</dbReference>
<dbReference type="Pfam" id="PF20684">
    <property type="entry name" value="Fung_rhodopsin"/>
    <property type="match status" value="1"/>
</dbReference>
<comment type="subcellular location">
    <subcellularLocation>
        <location evidence="1">Membrane</location>
        <topology evidence="1">Multi-pass membrane protein</topology>
    </subcellularLocation>
</comment>
<comment type="similarity">
    <text evidence="5">Belongs to the SAT4 family.</text>
</comment>
<dbReference type="AlphaFoldDB" id="A0A9W8YRV7"/>